<dbReference type="GO" id="GO:0008686">
    <property type="term" value="F:3,4-dihydroxy-2-butanone-4-phosphate synthase activity"/>
    <property type="evidence" value="ECO:0007669"/>
    <property type="project" value="TreeGrafter"/>
</dbReference>
<dbReference type="CDD" id="cd00641">
    <property type="entry name" value="GTP_cyclohydro2"/>
    <property type="match status" value="1"/>
</dbReference>
<dbReference type="GO" id="GO:0005525">
    <property type="term" value="F:GTP binding"/>
    <property type="evidence" value="ECO:0007669"/>
    <property type="project" value="UniProtKB-KW"/>
</dbReference>
<dbReference type="STRING" id="378806.STAUR_3121"/>
<dbReference type="eggNOG" id="COG0807">
    <property type="taxonomic scope" value="Bacteria"/>
</dbReference>
<evidence type="ECO:0000259" key="11">
    <source>
        <dbReference type="Pfam" id="PF00925"/>
    </source>
</evidence>
<keyword evidence="6" id="KW-0460">Magnesium</keyword>
<evidence type="ECO:0000313" key="13">
    <source>
        <dbReference type="Proteomes" id="UP000001351"/>
    </source>
</evidence>
<dbReference type="NCBIfam" id="NF001591">
    <property type="entry name" value="PRK00393.1"/>
    <property type="match status" value="1"/>
</dbReference>
<dbReference type="EMBL" id="CP002271">
    <property type="protein sequence ID" value="ADO70913.1"/>
    <property type="molecule type" value="Genomic_DNA"/>
</dbReference>
<dbReference type="InterPro" id="IPR036144">
    <property type="entry name" value="RibA-like_sf"/>
</dbReference>
<dbReference type="InterPro" id="IPR032677">
    <property type="entry name" value="GTP_cyclohydro_II"/>
</dbReference>
<evidence type="ECO:0000256" key="3">
    <source>
        <dbReference type="ARBA" id="ARBA00022619"/>
    </source>
</evidence>
<dbReference type="Pfam" id="PF00925">
    <property type="entry name" value="GTP_cyclohydro2"/>
    <property type="match status" value="1"/>
</dbReference>
<evidence type="ECO:0000256" key="10">
    <source>
        <dbReference type="ARBA" id="ARBA00049295"/>
    </source>
</evidence>
<dbReference type="GO" id="GO:0003935">
    <property type="term" value="F:GTP cyclohydrolase II activity"/>
    <property type="evidence" value="ECO:0007669"/>
    <property type="project" value="UniProtKB-EC"/>
</dbReference>
<sequence>MTKGKNSTYGLLLHVGERLLETRSGDFRAHVFQNLCTRTYTLAVCQGDLQTPEPLLVRIHSACITSEAFGGCDCDCAEQLELALERIAEAGRGAVFYLMQEGRGAGYAAKARDRMLVQASCDTVSTFEAYRMLGLEPDSRRYHEVALALGLLKVRAPVRLLTNNPEKTRALKTLGIEVEAAERIQREANPFNVHYLSSKRREGHALASGLLAKRAVELPEPVLSFEPAPLKAAPYLIRMASYLLPIRVSAEASRAWFRAHVYFDLLASCERVVLTYGPLAEDSLRVPLVRIQRESLFERFPVRNGVHKSQWKWAVAEMVQHGHGIALFPSADGDDAVLAASALGAQSPGGRLAEARVTDEALLMLLEHHAPGKAVMPLFTHLDDDGARRTTVDAFKRHGFLLTEPMLFKSAS</sequence>
<comment type="catalytic activity">
    <reaction evidence="10">
        <text>GTP + 4 H2O = 2,5-diamino-6-hydroxy-4-(5-phosphoribosylamino)-pyrimidine + formate + 2 phosphate + 3 H(+)</text>
        <dbReference type="Rhea" id="RHEA:23704"/>
        <dbReference type="ChEBI" id="CHEBI:15377"/>
        <dbReference type="ChEBI" id="CHEBI:15378"/>
        <dbReference type="ChEBI" id="CHEBI:15740"/>
        <dbReference type="ChEBI" id="CHEBI:37565"/>
        <dbReference type="ChEBI" id="CHEBI:43474"/>
        <dbReference type="ChEBI" id="CHEBI:58614"/>
        <dbReference type="EC" id="3.5.4.25"/>
    </reaction>
</comment>
<evidence type="ECO:0000256" key="6">
    <source>
        <dbReference type="ARBA" id="ARBA00022842"/>
    </source>
</evidence>
<keyword evidence="9" id="KW-0456">Lyase</keyword>
<evidence type="ECO:0000256" key="9">
    <source>
        <dbReference type="ARBA" id="ARBA00023239"/>
    </source>
</evidence>
<evidence type="ECO:0000313" key="12">
    <source>
        <dbReference type="EMBL" id="ADO70913.1"/>
    </source>
</evidence>
<dbReference type="OrthoDB" id="9793111at2"/>
<keyword evidence="5 12" id="KW-0378">Hydrolase</keyword>
<dbReference type="GO" id="GO:0009231">
    <property type="term" value="P:riboflavin biosynthetic process"/>
    <property type="evidence" value="ECO:0007669"/>
    <property type="project" value="UniProtKB-UniPathway"/>
</dbReference>
<evidence type="ECO:0000256" key="1">
    <source>
        <dbReference type="ARBA" id="ARBA00005104"/>
    </source>
</evidence>
<dbReference type="RefSeq" id="WP_013375590.1">
    <property type="nucleotide sequence ID" value="NC_014623.1"/>
</dbReference>
<dbReference type="AlphaFoldDB" id="E3FTW1"/>
<dbReference type="Proteomes" id="UP000001351">
    <property type="component" value="Chromosome"/>
</dbReference>
<gene>
    <name evidence="12" type="ordered locus">STAUR_3121</name>
</gene>
<keyword evidence="3" id="KW-0686">Riboflavin biosynthesis</keyword>
<keyword evidence="8" id="KW-0464">Manganese</keyword>
<dbReference type="GO" id="GO:0005829">
    <property type="term" value="C:cytosol"/>
    <property type="evidence" value="ECO:0007669"/>
    <property type="project" value="TreeGrafter"/>
</dbReference>
<evidence type="ECO:0000256" key="8">
    <source>
        <dbReference type="ARBA" id="ARBA00023211"/>
    </source>
</evidence>
<dbReference type="PANTHER" id="PTHR21327:SF46">
    <property type="entry name" value="3,4-DIHYDROXY-2-BUTANONE 4-PHOSPHATE SYNTHASE"/>
    <property type="match status" value="1"/>
</dbReference>
<evidence type="ECO:0000256" key="2">
    <source>
        <dbReference type="ARBA" id="ARBA00012762"/>
    </source>
</evidence>
<evidence type="ECO:0000256" key="5">
    <source>
        <dbReference type="ARBA" id="ARBA00022801"/>
    </source>
</evidence>
<dbReference type="HOGENOM" id="CLU_667147_0_0_7"/>
<keyword evidence="13" id="KW-1185">Reference proteome</keyword>
<dbReference type="EC" id="3.5.4.25" evidence="2"/>
<organism evidence="12 13">
    <name type="scientific">Stigmatella aurantiaca (strain DW4/3-1)</name>
    <dbReference type="NCBI Taxonomy" id="378806"/>
    <lineage>
        <taxon>Bacteria</taxon>
        <taxon>Pseudomonadati</taxon>
        <taxon>Myxococcota</taxon>
        <taxon>Myxococcia</taxon>
        <taxon>Myxococcales</taxon>
        <taxon>Cystobacterineae</taxon>
        <taxon>Archangiaceae</taxon>
        <taxon>Stigmatella</taxon>
    </lineage>
</organism>
<keyword evidence="7" id="KW-0342">GTP-binding</keyword>
<reference evidence="12 13" key="1">
    <citation type="journal article" date="2011" name="Mol. Biol. Evol.">
        <title>Comparative genomic analysis of fruiting body formation in Myxococcales.</title>
        <authorList>
            <person name="Huntley S."/>
            <person name="Hamann N."/>
            <person name="Wegener-Feldbrugge S."/>
            <person name="Treuner-Lange A."/>
            <person name="Kube M."/>
            <person name="Reinhardt R."/>
            <person name="Klages S."/>
            <person name="Muller R."/>
            <person name="Ronning C.M."/>
            <person name="Nierman W.C."/>
            <person name="Sogaard-Andersen L."/>
        </authorList>
    </citation>
    <scope>NUCLEOTIDE SEQUENCE [LARGE SCALE GENOMIC DNA]</scope>
    <source>
        <strain evidence="12 13">DW4/3-1</strain>
    </source>
</reference>
<dbReference type="Gene3D" id="3.40.50.10990">
    <property type="entry name" value="GTP cyclohydrolase II"/>
    <property type="match status" value="1"/>
</dbReference>
<dbReference type="UniPathway" id="UPA00275"/>
<dbReference type="PANTHER" id="PTHR21327">
    <property type="entry name" value="GTP CYCLOHYDROLASE II-RELATED"/>
    <property type="match status" value="1"/>
</dbReference>
<name>E3FTW1_STIAD</name>
<proteinExistence type="predicted"/>
<comment type="pathway">
    <text evidence="1">Cofactor biosynthesis; riboflavin biosynthesis.</text>
</comment>
<feature type="domain" description="GTP cyclohydrolase II" evidence="11">
    <location>
        <begin position="17"/>
        <end position="179"/>
    </location>
</feature>
<dbReference type="KEGG" id="sur:STAUR_3121"/>
<dbReference type="InterPro" id="IPR000926">
    <property type="entry name" value="RibA"/>
</dbReference>
<protein>
    <recommendedName>
        <fullName evidence="2">GTP cyclohydrolase II</fullName>
        <ecNumber evidence="2">3.5.4.25</ecNumber>
    </recommendedName>
</protein>
<evidence type="ECO:0000256" key="4">
    <source>
        <dbReference type="ARBA" id="ARBA00022741"/>
    </source>
</evidence>
<dbReference type="SUPFAM" id="SSF142695">
    <property type="entry name" value="RibA-like"/>
    <property type="match status" value="2"/>
</dbReference>
<keyword evidence="4" id="KW-0547">Nucleotide-binding</keyword>
<accession>E3FTW1</accession>
<evidence type="ECO:0000256" key="7">
    <source>
        <dbReference type="ARBA" id="ARBA00023134"/>
    </source>
</evidence>